<dbReference type="GO" id="GO:0005737">
    <property type="term" value="C:cytoplasm"/>
    <property type="evidence" value="ECO:0007669"/>
    <property type="project" value="TreeGrafter"/>
</dbReference>
<feature type="compositionally biased region" description="Basic and acidic residues" evidence="1">
    <location>
        <begin position="538"/>
        <end position="547"/>
    </location>
</feature>
<dbReference type="InterPro" id="IPR001245">
    <property type="entry name" value="Ser-Thr/Tyr_kinase_cat_dom"/>
</dbReference>
<dbReference type="PROSITE" id="PS50011">
    <property type="entry name" value="PROTEIN_KINASE_DOM"/>
    <property type="match status" value="1"/>
</dbReference>
<sequence length="627" mass="72559">MSRNTLSTDLEPSPELCPFCQKPQKRPKWCEQCQEFPPPLIESDADCESTSQSQPAQGNASNEIPYGICRKCFYPKTSQWWCKFCESVAFRIEFGKWSSGNKVINAMIRKSQLNAVDELNYLEWINYDEFEDVQLVAEGVLGKLYTAIWKTGPRIKYNQDLGEWVRDNDITIALKELNGSTNMTDDYIRKIDKYASCNTTGSNVLQCFGLTFNPVTKNYLLIIDYCEHGNLNQYLHKHHADITWERRLAILHSLSATIFNLHERNIFHQNLHGGNILMGLGPPMIADVGLCIPAYEHSDTKNVYGVLPFVAPEVLRGNAYTAAADVYSLGMLMWQLASGRRPFHDRAHDMHLAMDIRNRIRPKAINGIPECYQEFMERCWNDDPRERPTSSEVYSIVGIWFNQMMFVPGSEIGKQFWEAEDFRKYHNVSEGMNDDKHPKASYSSRLLNFPEVFYDDFKINGTNSERTRIEEDLKNSTNGHDNGTCRTGVVADEKSINEEEEQGVLVTPVDSKKYREEEQKQEQVQDVLVMLVDSNKHVEEQEHEQQKDLPATPIDSKKYREEEQEQEQDVPAMPINSKKYSEEEQDVPTPLIDNKKYRKEEQDVPATPINNNKYRYSIDFYYGHDYD</sequence>
<name>A0A9N8ZNV6_9GLOM</name>
<dbReference type="InterPro" id="IPR000719">
    <property type="entry name" value="Prot_kinase_dom"/>
</dbReference>
<evidence type="ECO:0000313" key="3">
    <source>
        <dbReference type="EMBL" id="CAG8501802.1"/>
    </source>
</evidence>
<dbReference type="Gene3D" id="1.10.510.10">
    <property type="entry name" value="Transferase(Phosphotransferase) domain 1"/>
    <property type="match status" value="1"/>
</dbReference>
<reference evidence="3" key="1">
    <citation type="submission" date="2021-06" db="EMBL/GenBank/DDBJ databases">
        <authorList>
            <person name="Kallberg Y."/>
            <person name="Tangrot J."/>
            <person name="Rosling A."/>
        </authorList>
    </citation>
    <scope>NUCLEOTIDE SEQUENCE</scope>
    <source>
        <strain evidence="3">IA702</strain>
    </source>
</reference>
<dbReference type="AlphaFoldDB" id="A0A9N8ZNV6"/>
<evidence type="ECO:0000259" key="2">
    <source>
        <dbReference type="PROSITE" id="PS50011"/>
    </source>
</evidence>
<dbReference type="Proteomes" id="UP000789572">
    <property type="component" value="Unassembled WGS sequence"/>
</dbReference>
<accession>A0A9N8ZNV6</accession>
<dbReference type="InterPro" id="IPR011009">
    <property type="entry name" value="Kinase-like_dom_sf"/>
</dbReference>
<evidence type="ECO:0000256" key="1">
    <source>
        <dbReference type="SAM" id="MobiDB-lite"/>
    </source>
</evidence>
<dbReference type="GO" id="GO:0005524">
    <property type="term" value="F:ATP binding"/>
    <property type="evidence" value="ECO:0007669"/>
    <property type="project" value="InterPro"/>
</dbReference>
<evidence type="ECO:0000313" key="4">
    <source>
        <dbReference type="Proteomes" id="UP000789572"/>
    </source>
</evidence>
<organism evidence="3 4">
    <name type="scientific">Paraglomus occultum</name>
    <dbReference type="NCBI Taxonomy" id="144539"/>
    <lineage>
        <taxon>Eukaryota</taxon>
        <taxon>Fungi</taxon>
        <taxon>Fungi incertae sedis</taxon>
        <taxon>Mucoromycota</taxon>
        <taxon>Glomeromycotina</taxon>
        <taxon>Glomeromycetes</taxon>
        <taxon>Paraglomerales</taxon>
        <taxon>Paraglomeraceae</taxon>
        <taxon>Paraglomus</taxon>
    </lineage>
</organism>
<dbReference type="EMBL" id="CAJVPJ010000251">
    <property type="protein sequence ID" value="CAG8501802.1"/>
    <property type="molecule type" value="Genomic_DNA"/>
</dbReference>
<proteinExistence type="predicted"/>
<dbReference type="PRINTS" id="PR00109">
    <property type="entry name" value="TYRKINASE"/>
</dbReference>
<gene>
    <name evidence="3" type="ORF">POCULU_LOCUS2612</name>
</gene>
<dbReference type="GO" id="GO:0007165">
    <property type="term" value="P:signal transduction"/>
    <property type="evidence" value="ECO:0007669"/>
    <property type="project" value="TreeGrafter"/>
</dbReference>
<feature type="compositionally biased region" description="Basic and acidic residues" evidence="1">
    <location>
        <begin position="593"/>
        <end position="602"/>
    </location>
</feature>
<comment type="caution">
    <text evidence="3">The sequence shown here is derived from an EMBL/GenBank/DDBJ whole genome shotgun (WGS) entry which is preliminary data.</text>
</comment>
<dbReference type="SUPFAM" id="SSF56112">
    <property type="entry name" value="Protein kinase-like (PK-like)"/>
    <property type="match status" value="1"/>
</dbReference>
<feature type="region of interest" description="Disordered" evidence="1">
    <location>
        <begin position="538"/>
        <end position="611"/>
    </location>
</feature>
<dbReference type="Pfam" id="PF07714">
    <property type="entry name" value="PK_Tyr_Ser-Thr"/>
    <property type="match status" value="1"/>
</dbReference>
<dbReference type="PANTHER" id="PTHR23257">
    <property type="entry name" value="SERINE-THREONINE PROTEIN KINASE"/>
    <property type="match status" value="1"/>
</dbReference>
<feature type="domain" description="Protein kinase" evidence="2">
    <location>
        <begin position="130"/>
        <end position="401"/>
    </location>
</feature>
<keyword evidence="4" id="KW-1185">Reference proteome</keyword>
<dbReference type="GO" id="GO:0004672">
    <property type="term" value="F:protein kinase activity"/>
    <property type="evidence" value="ECO:0007669"/>
    <property type="project" value="InterPro"/>
</dbReference>
<dbReference type="OrthoDB" id="2319145at2759"/>
<protein>
    <submittedName>
        <fullName evidence="3">7059_t:CDS:1</fullName>
    </submittedName>
</protein>
<dbReference type="InterPro" id="IPR050167">
    <property type="entry name" value="Ser_Thr_protein_kinase"/>
</dbReference>